<organism evidence="6 7">
    <name type="scientific">Rhizopus microsporus ATCC 52813</name>
    <dbReference type="NCBI Taxonomy" id="1340429"/>
    <lineage>
        <taxon>Eukaryota</taxon>
        <taxon>Fungi</taxon>
        <taxon>Fungi incertae sedis</taxon>
        <taxon>Mucoromycota</taxon>
        <taxon>Mucoromycotina</taxon>
        <taxon>Mucoromycetes</taxon>
        <taxon>Mucorales</taxon>
        <taxon>Mucorineae</taxon>
        <taxon>Rhizopodaceae</taxon>
        <taxon>Rhizopus</taxon>
    </lineage>
</organism>
<evidence type="ECO:0000256" key="2">
    <source>
        <dbReference type="PROSITE-ProRule" id="PRU00285"/>
    </source>
</evidence>
<accession>A0A2G4T1M4</accession>
<proteinExistence type="inferred from homology"/>
<reference evidence="6 7" key="1">
    <citation type="journal article" date="2016" name="Proc. Natl. Acad. Sci. U.S.A.">
        <title>Lipid metabolic changes in an early divergent fungus govern the establishment of a mutualistic symbiosis with endobacteria.</title>
        <authorList>
            <person name="Lastovetsky O.A."/>
            <person name="Gaspar M.L."/>
            <person name="Mondo S.J."/>
            <person name="LaButti K.M."/>
            <person name="Sandor L."/>
            <person name="Grigoriev I.V."/>
            <person name="Henry S.A."/>
            <person name="Pawlowska T.E."/>
        </authorList>
    </citation>
    <scope>NUCLEOTIDE SEQUENCE [LARGE SCALE GENOMIC DNA]</scope>
    <source>
        <strain evidence="6 7">ATCC 52813</strain>
    </source>
</reference>
<dbReference type="EMBL" id="KZ303845">
    <property type="protein sequence ID" value="PHZ14907.1"/>
    <property type="molecule type" value="Genomic_DNA"/>
</dbReference>
<dbReference type="Proteomes" id="UP000242254">
    <property type="component" value="Unassembled WGS sequence"/>
</dbReference>
<dbReference type="RefSeq" id="XP_023468615.1">
    <property type="nucleotide sequence ID" value="XM_023612640.1"/>
</dbReference>
<dbReference type="CDD" id="cd06464">
    <property type="entry name" value="ACD_sHsps-like"/>
    <property type="match status" value="1"/>
</dbReference>
<gene>
    <name evidence="6" type="ORF">RHIMIDRAFT_276669</name>
</gene>
<keyword evidence="1" id="KW-0346">Stress response</keyword>
<dbReference type="InterPro" id="IPR002068">
    <property type="entry name" value="A-crystallin/Hsp20_dom"/>
</dbReference>
<feature type="domain" description="SHSP" evidence="5">
    <location>
        <begin position="37"/>
        <end position="183"/>
    </location>
</feature>
<name>A0A2G4T1M4_RHIZD</name>
<protein>
    <submittedName>
        <fullName evidence="6">HSP20-like chaperone</fullName>
    </submittedName>
</protein>
<sequence length="183" mass="20598">MSLSHRFFSEALRDFNRAFALLEEPVFYHVARRSAIPARSFARQPATDLIETEEAFELRSELPGYDKKDIHIELIDDNTLQLRGSTHQESSAASESKAAEESKEVSAETTSSTETTTVNGNSATSTPITPKWWVNERVSGNFQRSFSFPVSIKSEEIKASYENGVLKVIIPKANKETRRIQID</sequence>
<dbReference type="SUPFAM" id="SSF49764">
    <property type="entry name" value="HSP20-like chaperones"/>
    <property type="match status" value="1"/>
</dbReference>
<evidence type="ECO:0000313" key="7">
    <source>
        <dbReference type="Proteomes" id="UP000242254"/>
    </source>
</evidence>
<evidence type="ECO:0000259" key="5">
    <source>
        <dbReference type="PROSITE" id="PS01031"/>
    </source>
</evidence>
<comment type="similarity">
    <text evidence="2 3">Belongs to the small heat shock protein (HSP20) family.</text>
</comment>
<feature type="compositionally biased region" description="Low complexity" evidence="4">
    <location>
        <begin position="107"/>
        <end position="118"/>
    </location>
</feature>
<feature type="compositionally biased region" description="Basic and acidic residues" evidence="4">
    <location>
        <begin position="97"/>
        <end position="106"/>
    </location>
</feature>
<dbReference type="STRING" id="1340429.A0A2G4T1M4"/>
<evidence type="ECO:0000256" key="3">
    <source>
        <dbReference type="RuleBase" id="RU003616"/>
    </source>
</evidence>
<dbReference type="InterPro" id="IPR008978">
    <property type="entry name" value="HSP20-like_chaperone"/>
</dbReference>
<dbReference type="Gene3D" id="2.60.40.790">
    <property type="match status" value="1"/>
</dbReference>
<dbReference type="InterPro" id="IPR031107">
    <property type="entry name" value="Small_HSP"/>
</dbReference>
<dbReference type="GeneID" id="35443629"/>
<evidence type="ECO:0000256" key="1">
    <source>
        <dbReference type="ARBA" id="ARBA00023016"/>
    </source>
</evidence>
<dbReference type="Pfam" id="PF00011">
    <property type="entry name" value="HSP20"/>
    <property type="match status" value="1"/>
</dbReference>
<evidence type="ECO:0000256" key="4">
    <source>
        <dbReference type="SAM" id="MobiDB-lite"/>
    </source>
</evidence>
<feature type="region of interest" description="Disordered" evidence="4">
    <location>
        <begin position="83"/>
        <end position="127"/>
    </location>
</feature>
<evidence type="ECO:0000313" key="6">
    <source>
        <dbReference type="EMBL" id="PHZ14907.1"/>
    </source>
</evidence>
<dbReference type="AlphaFoldDB" id="A0A2G4T1M4"/>
<dbReference type="PROSITE" id="PS01031">
    <property type="entry name" value="SHSP"/>
    <property type="match status" value="1"/>
</dbReference>
<dbReference type="PANTHER" id="PTHR11527">
    <property type="entry name" value="HEAT-SHOCK PROTEIN 20 FAMILY MEMBER"/>
    <property type="match status" value="1"/>
</dbReference>
<keyword evidence="7" id="KW-1185">Reference proteome</keyword>